<reference evidence="1 2" key="1">
    <citation type="submission" date="2017-09" db="EMBL/GenBank/DDBJ databases">
        <title>Large-scale bioinformatics analysis of Bacillus genomes uncovers conserved roles of natural products in bacterial physiology.</title>
        <authorList>
            <consortium name="Agbiome Team Llc"/>
            <person name="Bleich R.M."/>
            <person name="Grubbs K.J."/>
            <person name="Santa Maria K.C."/>
            <person name="Allen S.E."/>
            <person name="Farag S."/>
            <person name="Shank E.A."/>
            <person name="Bowers A."/>
        </authorList>
    </citation>
    <scope>NUCLEOTIDE SEQUENCE [LARGE SCALE GENOMIC DNA]</scope>
    <source>
        <strain evidence="1 2">AFS089089</strain>
    </source>
</reference>
<evidence type="ECO:0000313" key="2">
    <source>
        <dbReference type="Proteomes" id="UP000220702"/>
    </source>
</evidence>
<protein>
    <submittedName>
        <fullName evidence="1">Uncharacterized protein</fullName>
    </submittedName>
</protein>
<accession>A0A9X6TJ75</accession>
<gene>
    <name evidence="1" type="ORF">CON71_24520</name>
</gene>
<proteinExistence type="predicted"/>
<dbReference type="AlphaFoldDB" id="A0A9X6TJ75"/>
<dbReference type="Gene3D" id="2.60.40.3750">
    <property type="match status" value="1"/>
</dbReference>
<evidence type="ECO:0000313" key="1">
    <source>
        <dbReference type="EMBL" id="PEA87446.1"/>
    </source>
</evidence>
<dbReference type="EMBL" id="NVNL01000050">
    <property type="protein sequence ID" value="PEA87446.1"/>
    <property type="molecule type" value="Genomic_DNA"/>
</dbReference>
<sequence length="72" mass="8218">MLSPQPPPVKLLESPEKLAPLSKTKIAFYSSSGEIINHTLFTNETSEPIATFVYCPIEFERFETERMPVFIK</sequence>
<organism evidence="1 2">
    <name type="scientific">Bacillus thuringiensis</name>
    <dbReference type="NCBI Taxonomy" id="1428"/>
    <lineage>
        <taxon>Bacteria</taxon>
        <taxon>Bacillati</taxon>
        <taxon>Bacillota</taxon>
        <taxon>Bacilli</taxon>
        <taxon>Bacillales</taxon>
        <taxon>Bacillaceae</taxon>
        <taxon>Bacillus</taxon>
        <taxon>Bacillus cereus group</taxon>
    </lineage>
</organism>
<name>A0A9X6TJ75_BACTU</name>
<comment type="caution">
    <text evidence="1">The sequence shown here is derived from an EMBL/GenBank/DDBJ whole genome shotgun (WGS) entry which is preliminary data.</text>
</comment>
<dbReference type="Proteomes" id="UP000220702">
    <property type="component" value="Unassembled WGS sequence"/>
</dbReference>